<comment type="similarity">
    <text evidence="1 11">Belongs to the peptidase M48B family.</text>
</comment>
<evidence type="ECO:0000256" key="5">
    <source>
        <dbReference type="ARBA" id="ARBA00022723"/>
    </source>
</evidence>
<feature type="domain" description="Peptidase M48" evidence="12">
    <location>
        <begin position="75"/>
        <end position="299"/>
    </location>
</feature>
<evidence type="ECO:0000256" key="7">
    <source>
        <dbReference type="ARBA" id="ARBA00022833"/>
    </source>
</evidence>
<protein>
    <recommendedName>
        <fullName evidence="11">Protease HtpX homolog</fullName>
        <ecNumber evidence="11">3.4.24.-</ecNumber>
    </recommendedName>
</protein>
<keyword evidence="5 11" id="KW-0479">Metal-binding</keyword>
<comment type="subcellular location">
    <subcellularLocation>
        <location evidence="11">Cell membrane</location>
        <topology evidence="11">Multi-pass membrane protein</topology>
    </subcellularLocation>
</comment>
<accession>A0ABZ1BMN5</accession>
<keyword evidence="10 11" id="KW-0472">Membrane</keyword>
<dbReference type="EC" id="3.4.24.-" evidence="11"/>
<evidence type="ECO:0000259" key="12">
    <source>
        <dbReference type="Pfam" id="PF01435"/>
    </source>
</evidence>
<dbReference type="NCBIfam" id="NF002669">
    <property type="entry name" value="PRK02391.1"/>
    <property type="match status" value="1"/>
</dbReference>
<evidence type="ECO:0000256" key="3">
    <source>
        <dbReference type="ARBA" id="ARBA00022670"/>
    </source>
</evidence>
<dbReference type="EMBL" id="CP141614">
    <property type="protein sequence ID" value="WRP14042.1"/>
    <property type="molecule type" value="Genomic_DNA"/>
</dbReference>
<evidence type="ECO:0000256" key="9">
    <source>
        <dbReference type="ARBA" id="ARBA00023049"/>
    </source>
</evidence>
<evidence type="ECO:0000256" key="10">
    <source>
        <dbReference type="ARBA" id="ARBA00023136"/>
    </source>
</evidence>
<feature type="binding site" evidence="11">
    <location>
        <position position="142"/>
    </location>
    <ligand>
        <name>Zn(2+)</name>
        <dbReference type="ChEBI" id="CHEBI:29105"/>
        <note>catalytic</note>
    </ligand>
</feature>
<gene>
    <name evidence="11 13" type="primary">htpX</name>
    <name evidence="13" type="ORF">VLY81_11505</name>
</gene>
<keyword evidence="7 11" id="KW-0862">Zinc</keyword>
<evidence type="ECO:0000256" key="6">
    <source>
        <dbReference type="ARBA" id="ARBA00022801"/>
    </source>
</evidence>
<dbReference type="HAMAP" id="MF_00188">
    <property type="entry name" value="Pept_M48_protease_HtpX"/>
    <property type="match status" value="1"/>
</dbReference>
<dbReference type="Proteomes" id="UP001333102">
    <property type="component" value="Chromosome"/>
</dbReference>
<feature type="binding site" evidence="11">
    <location>
        <position position="223"/>
    </location>
    <ligand>
        <name>Zn(2+)</name>
        <dbReference type="ChEBI" id="CHEBI:29105"/>
        <note>catalytic</note>
    </ligand>
</feature>
<evidence type="ECO:0000256" key="8">
    <source>
        <dbReference type="ARBA" id="ARBA00022989"/>
    </source>
</evidence>
<evidence type="ECO:0000313" key="13">
    <source>
        <dbReference type="EMBL" id="WRP14042.1"/>
    </source>
</evidence>
<keyword evidence="14" id="KW-1185">Reference proteome</keyword>
<feature type="active site" evidence="11">
    <location>
        <position position="143"/>
    </location>
</feature>
<keyword evidence="6 11" id="KW-0378">Hydrolase</keyword>
<dbReference type="InterPro" id="IPR022919">
    <property type="entry name" value="Pept_M48_protease_HtpX"/>
</dbReference>
<evidence type="ECO:0000256" key="11">
    <source>
        <dbReference type="HAMAP-Rule" id="MF_00188"/>
    </source>
</evidence>
<evidence type="ECO:0000313" key="14">
    <source>
        <dbReference type="Proteomes" id="UP001333102"/>
    </source>
</evidence>
<dbReference type="InterPro" id="IPR001915">
    <property type="entry name" value="Peptidase_M48"/>
</dbReference>
<proteinExistence type="inferred from homology"/>
<sequence length="306" mass="33451">MARPLRVAADAGLTARMLLTMVLLGAVYLFFVSVMLAYGVDITFVAVFVGIMLLAQYYLSDKLVLWSTGAREVSPSEAPELHDMVGRLAALADLPKPRVAIVPTDVPNAFATGRNPNNAVVAVTSGLMRRLSKPEIEAVLAHEITHVKNRDVAVITIASFFATVAAFLTRQLMWLGYWGVPMGGDRRDERGGGAYAWVIIYLVSLVVYFVSYLLIQALSRYREYAADRGAAYLTGAPSNLASALMKISGVMERIPAQDLRQAEALNAFFIVPALRGSSIAELFSTHPSLEKRLAYLRKLELELAGR</sequence>
<dbReference type="InterPro" id="IPR050083">
    <property type="entry name" value="HtpX_protease"/>
</dbReference>
<reference evidence="14" key="1">
    <citation type="submission" date="2023-12" db="EMBL/GenBank/DDBJ databases">
        <title>Novel isolates from deep terrestrial aquifers shed light on the physiology and ecology of the class Limnochordia.</title>
        <authorList>
            <person name="Karnachuk O.V."/>
            <person name="Lukina A.P."/>
            <person name="Avakyan M.R."/>
            <person name="Kadnikov V."/>
            <person name="Begmatov S."/>
            <person name="Beletsky A.V."/>
            <person name="Mardanov A.V."/>
            <person name="Ravin N.V."/>
        </authorList>
    </citation>
    <scope>NUCLEOTIDE SEQUENCE [LARGE SCALE GENOMIC DNA]</scope>
    <source>
        <strain evidence="14">LN</strain>
    </source>
</reference>
<feature type="transmembrane region" description="Helical" evidence="11">
    <location>
        <begin position="37"/>
        <end position="59"/>
    </location>
</feature>
<feature type="transmembrane region" description="Helical" evidence="11">
    <location>
        <begin position="152"/>
        <end position="174"/>
    </location>
</feature>
<dbReference type="PANTHER" id="PTHR43221">
    <property type="entry name" value="PROTEASE HTPX"/>
    <property type="match status" value="1"/>
</dbReference>
<keyword evidence="3 11" id="KW-0645">Protease</keyword>
<evidence type="ECO:0000256" key="2">
    <source>
        <dbReference type="ARBA" id="ARBA00022475"/>
    </source>
</evidence>
<dbReference type="GO" id="GO:0008237">
    <property type="term" value="F:metallopeptidase activity"/>
    <property type="evidence" value="ECO:0007669"/>
    <property type="project" value="UniProtKB-KW"/>
</dbReference>
<dbReference type="Pfam" id="PF01435">
    <property type="entry name" value="Peptidase_M48"/>
    <property type="match status" value="1"/>
</dbReference>
<evidence type="ECO:0000256" key="4">
    <source>
        <dbReference type="ARBA" id="ARBA00022692"/>
    </source>
</evidence>
<feature type="transmembrane region" description="Helical" evidence="11">
    <location>
        <begin position="194"/>
        <end position="215"/>
    </location>
</feature>
<keyword evidence="2 11" id="KW-1003">Cell membrane</keyword>
<dbReference type="CDD" id="cd07327">
    <property type="entry name" value="M48B_HtpX_like"/>
    <property type="match status" value="1"/>
</dbReference>
<feature type="binding site" evidence="11">
    <location>
        <position position="146"/>
    </location>
    <ligand>
        <name>Zn(2+)</name>
        <dbReference type="ChEBI" id="CHEBI:29105"/>
        <note>catalytic</note>
    </ligand>
</feature>
<comment type="cofactor">
    <cofactor evidence="11">
        <name>Zn(2+)</name>
        <dbReference type="ChEBI" id="CHEBI:29105"/>
    </cofactor>
    <text evidence="11">Binds 1 zinc ion per subunit.</text>
</comment>
<dbReference type="PANTHER" id="PTHR43221:SF2">
    <property type="entry name" value="PROTEASE HTPX HOMOLOG"/>
    <property type="match status" value="1"/>
</dbReference>
<dbReference type="RefSeq" id="WP_324668325.1">
    <property type="nucleotide sequence ID" value="NZ_CP141614.1"/>
</dbReference>
<keyword evidence="9 11" id="KW-0482">Metalloprotease</keyword>
<dbReference type="Gene3D" id="3.30.2010.10">
    <property type="entry name" value="Metalloproteases ('zincins'), catalytic domain"/>
    <property type="match status" value="1"/>
</dbReference>
<name>A0ABZ1BMN5_9FIRM</name>
<keyword evidence="8 11" id="KW-1133">Transmembrane helix</keyword>
<keyword evidence="4 11" id="KW-0812">Transmembrane</keyword>
<evidence type="ECO:0000256" key="1">
    <source>
        <dbReference type="ARBA" id="ARBA00009779"/>
    </source>
</evidence>
<feature type="transmembrane region" description="Helical" evidence="11">
    <location>
        <begin position="12"/>
        <end position="31"/>
    </location>
</feature>
<organism evidence="13 14">
    <name type="scientific">Geochorda subterranea</name>
    <dbReference type="NCBI Taxonomy" id="3109564"/>
    <lineage>
        <taxon>Bacteria</taxon>
        <taxon>Bacillati</taxon>
        <taxon>Bacillota</taxon>
        <taxon>Limnochordia</taxon>
        <taxon>Limnochordales</taxon>
        <taxon>Geochordaceae</taxon>
        <taxon>Geochorda</taxon>
    </lineage>
</organism>